<evidence type="ECO:0000313" key="6">
    <source>
        <dbReference type="Proteomes" id="UP000823631"/>
    </source>
</evidence>
<evidence type="ECO:0000256" key="2">
    <source>
        <dbReference type="ARBA" id="ARBA00022448"/>
    </source>
</evidence>
<feature type="chain" id="PRO_5038604379" evidence="4">
    <location>
        <begin position="19"/>
        <end position="351"/>
    </location>
</feature>
<dbReference type="PROSITE" id="PS51257">
    <property type="entry name" value="PROKAR_LIPOPROTEIN"/>
    <property type="match status" value="1"/>
</dbReference>
<evidence type="ECO:0000256" key="3">
    <source>
        <dbReference type="ARBA" id="ARBA00022729"/>
    </source>
</evidence>
<reference evidence="5" key="2">
    <citation type="journal article" date="2021" name="PeerJ">
        <title>Extensive microbial diversity within the chicken gut microbiome revealed by metagenomics and culture.</title>
        <authorList>
            <person name="Gilroy R."/>
            <person name="Ravi A."/>
            <person name="Getino M."/>
            <person name="Pursley I."/>
            <person name="Horton D.L."/>
            <person name="Alikhan N.F."/>
            <person name="Baker D."/>
            <person name="Gharbi K."/>
            <person name="Hall N."/>
            <person name="Watson M."/>
            <person name="Adriaenssens E.M."/>
            <person name="Foster-Nyarko E."/>
            <person name="Jarju S."/>
            <person name="Secka A."/>
            <person name="Antonio M."/>
            <person name="Oren A."/>
            <person name="Chaudhuri R.R."/>
            <person name="La Ragione R."/>
            <person name="Hildebrand F."/>
            <person name="Pallen M.J."/>
        </authorList>
    </citation>
    <scope>NUCLEOTIDE SEQUENCE</scope>
    <source>
        <strain evidence="5">17213</strain>
    </source>
</reference>
<dbReference type="CDD" id="cd13669">
    <property type="entry name" value="PBP2_TRAP_TM0322_like"/>
    <property type="match status" value="1"/>
</dbReference>
<dbReference type="Proteomes" id="UP000823631">
    <property type="component" value="Unassembled WGS sequence"/>
</dbReference>
<organism evidence="5 6">
    <name type="scientific">Candidatus Avisuccinivibrio stercorigallinarum</name>
    <dbReference type="NCBI Taxonomy" id="2840704"/>
    <lineage>
        <taxon>Bacteria</taxon>
        <taxon>Pseudomonadati</taxon>
        <taxon>Pseudomonadota</taxon>
        <taxon>Gammaproteobacteria</taxon>
        <taxon>Aeromonadales</taxon>
        <taxon>Succinivibrionaceae</taxon>
        <taxon>Succinivibrionaceae incertae sedis</taxon>
        <taxon>Candidatus Avisuccinivibrio</taxon>
    </lineage>
</organism>
<dbReference type="AlphaFoldDB" id="A0A9D9D8X5"/>
<dbReference type="InterPro" id="IPR004682">
    <property type="entry name" value="TRAP_DctP"/>
</dbReference>
<proteinExistence type="inferred from homology"/>
<keyword evidence="3 4" id="KW-0732">Signal</keyword>
<dbReference type="NCBIfam" id="TIGR00787">
    <property type="entry name" value="dctP"/>
    <property type="match status" value="1"/>
</dbReference>
<evidence type="ECO:0000256" key="1">
    <source>
        <dbReference type="ARBA" id="ARBA00009023"/>
    </source>
</evidence>
<dbReference type="GO" id="GO:0055085">
    <property type="term" value="P:transmembrane transport"/>
    <property type="evidence" value="ECO:0007669"/>
    <property type="project" value="InterPro"/>
</dbReference>
<gene>
    <name evidence="5" type="ORF">IAB19_01500</name>
</gene>
<reference evidence="5" key="1">
    <citation type="submission" date="2020-10" db="EMBL/GenBank/DDBJ databases">
        <authorList>
            <person name="Gilroy R."/>
        </authorList>
    </citation>
    <scope>NUCLEOTIDE SEQUENCE</scope>
    <source>
        <strain evidence="5">17213</strain>
    </source>
</reference>
<dbReference type="InterPro" id="IPR038404">
    <property type="entry name" value="TRAP_DctP_sf"/>
</dbReference>
<dbReference type="PIRSF" id="PIRSF006470">
    <property type="entry name" value="DctB"/>
    <property type="match status" value="1"/>
</dbReference>
<dbReference type="PANTHER" id="PTHR33376:SF7">
    <property type="entry name" value="C4-DICARBOXYLATE-BINDING PROTEIN DCTB"/>
    <property type="match status" value="1"/>
</dbReference>
<name>A0A9D9D8X5_9GAMM</name>
<dbReference type="PANTHER" id="PTHR33376">
    <property type="match status" value="1"/>
</dbReference>
<dbReference type="Gene3D" id="3.40.190.170">
    <property type="entry name" value="Bacterial extracellular solute-binding protein, family 7"/>
    <property type="match status" value="1"/>
</dbReference>
<dbReference type="InterPro" id="IPR018389">
    <property type="entry name" value="DctP_fam"/>
</dbReference>
<evidence type="ECO:0000256" key="4">
    <source>
        <dbReference type="SAM" id="SignalP"/>
    </source>
</evidence>
<sequence length="351" mass="38941">MYKKTVTVLAAAFAFALAGCGGDDAKTASNDSSSSAAAPAAAEPIVLRVGYENHPGEPFDQGCRKWQELLEQKSGGTMKIELYPSSQLGSKDDIMDMMVAGEPVSTLTDGAFYADRGVPDMGIVFGPFLFDSWEQAFKLNASPWYQEQSKKLEEIAHIHIVSTDWRYGARHTLTTKPVTKLEDFHGLKVRVPTNLIQVKGFEVLGATPTPMALGEVYTSIQQGTIDGVENPLAVLYNGKFQEVAKYLLLDGHVYNVTNLVVGVDFWNSLTAEQQKWLKESCDEAGVYQNELQEQVEQELLKKFADEGITITEPSPEFKAQLREAAAKFYSLPEFTEQWSPNLYQTVQENMK</sequence>
<dbReference type="NCBIfam" id="NF037995">
    <property type="entry name" value="TRAP_S1"/>
    <property type="match status" value="1"/>
</dbReference>
<keyword evidence="2" id="KW-0813">Transport</keyword>
<feature type="signal peptide" evidence="4">
    <location>
        <begin position="1"/>
        <end position="18"/>
    </location>
</feature>
<dbReference type="EMBL" id="JADINH010000025">
    <property type="protein sequence ID" value="MBO8415040.1"/>
    <property type="molecule type" value="Genomic_DNA"/>
</dbReference>
<comment type="similarity">
    <text evidence="1">Belongs to the bacterial solute-binding protein 7 family.</text>
</comment>
<dbReference type="Pfam" id="PF03480">
    <property type="entry name" value="DctP"/>
    <property type="match status" value="1"/>
</dbReference>
<comment type="caution">
    <text evidence="5">The sequence shown here is derived from an EMBL/GenBank/DDBJ whole genome shotgun (WGS) entry which is preliminary data.</text>
</comment>
<accession>A0A9D9D8X5</accession>
<dbReference type="GO" id="GO:0030288">
    <property type="term" value="C:outer membrane-bounded periplasmic space"/>
    <property type="evidence" value="ECO:0007669"/>
    <property type="project" value="InterPro"/>
</dbReference>
<protein>
    <submittedName>
        <fullName evidence="5">C4-dicarboxylate TRAP transporter substrate-binding protein</fullName>
    </submittedName>
</protein>
<evidence type="ECO:0000313" key="5">
    <source>
        <dbReference type="EMBL" id="MBO8415040.1"/>
    </source>
</evidence>